<gene>
    <name evidence="2" type="ORF">AK812_SmicGene23340</name>
</gene>
<protein>
    <submittedName>
        <fullName evidence="2">Uncharacterized protein</fullName>
    </submittedName>
</protein>
<proteinExistence type="predicted"/>
<organism evidence="2 3">
    <name type="scientific">Symbiodinium microadriaticum</name>
    <name type="common">Dinoflagellate</name>
    <name type="synonym">Zooxanthella microadriatica</name>
    <dbReference type="NCBI Taxonomy" id="2951"/>
    <lineage>
        <taxon>Eukaryota</taxon>
        <taxon>Sar</taxon>
        <taxon>Alveolata</taxon>
        <taxon>Dinophyceae</taxon>
        <taxon>Suessiales</taxon>
        <taxon>Symbiodiniaceae</taxon>
        <taxon>Symbiodinium</taxon>
    </lineage>
</organism>
<feature type="region of interest" description="Disordered" evidence="1">
    <location>
        <begin position="1"/>
        <end position="58"/>
    </location>
</feature>
<evidence type="ECO:0000256" key="1">
    <source>
        <dbReference type="SAM" id="MobiDB-lite"/>
    </source>
</evidence>
<reference evidence="2 3" key="1">
    <citation type="submission" date="2016-02" db="EMBL/GenBank/DDBJ databases">
        <title>Genome analysis of coral dinoflagellate symbionts highlights evolutionary adaptations to a symbiotic lifestyle.</title>
        <authorList>
            <person name="Aranda M."/>
            <person name="Li Y."/>
            <person name="Liew Y.J."/>
            <person name="Baumgarten S."/>
            <person name="Simakov O."/>
            <person name="Wilson M."/>
            <person name="Piel J."/>
            <person name="Ashoor H."/>
            <person name="Bougouffa S."/>
            <person name="Bajic V.B."/>
            <person name="Ryu T."/>
            <person name="Ravasi T."/>
            <person name="Bayer T."/>
            <person name="Micklem G."/>
            <person name="Kim H."/>
            <person name="Bhak J."/>
            <person name="Lajeunesse T.C."/>
            <person name="Voolstra C.R."/>
        </authorList>
    </citation>
    <scope>NUCLEOTIDE SEQUENCE [LARGE SCALE GENOMIC DNA]</scope>
    <source>
        <strain evidence="2 3">CCMP2467</strain>
    </source>
</reference>
<accession>A0A1Q9DHH3</accession>
<sequence>MVREKTERDYRREAARPDKRKGRGHSSGSAKGKPSAERSQVKALPKHPPADVATMPDQMTAPVPAAIYDLNRRYIHLQGSDRSLAQGEATGQALDIICAEETRWHYDANWDNEDLMAILSAFALTALNSWHRSCHNFRWRAGVMVQQGIQEGKWQDLDALKEGIMNIACQLYPKKTQAVMPTPATHELANCAHRMWALFRAMRSHPFTAAGVLTAWKQWTQFTRAHREHKHRAKQRSKDKKYDLLNEAQLAAQAGDMHKGRIMSPEAELDWNIEVFGVTQFISDRIMETGLNGLIRSIRPGAMVRYRFRHKNLEKVQKAIMKHIRAIVSDQAFLTGQTHQEIMEQYGIQTGAYKARLEAEPQWQLGQLPPRMVLATALFKELTDRLNGTLASQEKLKRVMDQGWRDEKGWRFQVWSKPLKHLEIDKARAPIPGYQMLDHLATILQCLRHPIVTRFCCTRRMTETMSSPATYKLDLSLRSHSAITMWDTLRMLQGNTVFQLVGMAYKTESLARSPVEQKITDMLYGRRIPPDSGDVMKTLPRPGQSLSQLDLRLLHRWQKGPQMCPLHGGMEVARHEAVPPWDLPEEQAWTLDQQGRRHRTHAQITLQLLPLFLLRHQPSICGHQCCIDFALTSTGSSHADKWIASGQGWWCSSASPAHRTCKGGLSCHRADSWMDNYDHHPASHAAWSEELRHVTCAEVLVLRHS</sequence>
<comment type="caution">
    <text evidence="2">The sequence shown here is derived from an EMBL/GenBank/DDBJ whole genome shotgun (WGS) entry which is preliminary data.</text>
</comment>
<dbReference type="AlphaFoldDB" id="A0A1Q9DHH3"/>
<evidence type="ECO:0000313" key="2">
    <source>
        <dbReference type="EMBL" id="OLP94631.1"/>
    </source>
</evidence>
<feature type="compositionally biased region" description="Basic and acidic residues" evidence="1">
    <location>
        <begin position="1"/>
        <end position="17"/>
    </location>
</feature>
<dbReference type="Proteomes" id="UP000186817">
    <property type="component" value="Unassembled WGS sequence"/>
</dbReference>
<keyword evidence="3" id="KW-1185">Reference proteome</keyword>
<evidence type="ECO:0000313" key="3">
    <source>
        <dbReference type="Proteomes" id="UP000186817"/>
    </source>
</evidence>
<name>A0A1Q9DHH3_SYMMI</name>
<dbReference type="EMBL" id="LSRX01000535">
    <property type="protein sequence ID" value="OLP94631.1"/>
    <property type="molecule type" value="Genomic_DNA"/>
</dbReference>